<dbReference type="GO" id="GO:0016070">
    <property type="term" value="P:RNA metabolic process"/>
    <property type="evidence" value="ECO:0007669"/>
    <property type="project" value="UniProtKB-ARBA"/>
</dbReference>
<reference evidence="8" key="1">
    <citation type="submission" date="2017-01" db="EMBL/GenBank/DDBJ databases">
        <title>Comparative genomics of anhydrobiosis in the tardigrade Hypsibius dujardini.</title>
        <authorList>
            <person name="Yoshida Y."/>
            <person name="Koutsovoulos G."/>
            <person name="Laetsch D."/>
            <person name="Stevens L."/>
            <person name="Kumar S."/>
            <person name="Horikawa D."/>
            <person name="Ishino K."/>
            <person name="Komine S."/>
            <person name="Tomita M."/>
            <person name="Blaxter M."/>
            <person name="Arakawa K."/>
        </authorList>
    </citation>
    <scope>NUCLEOTIDE SEQUENCE [LARGE SCALE GENOMIC DNA]</scope>
    <source>
        <strain evidence="8">Z151</strain>
    </source>
</reference>
<dbReference type="GO" id="GO:0048188">
    <property type="term" value="C:Set1C/COMPASS complex"/>
    <property type="evidence" value="ECO:0007669"/>
    <property type="project" value="TreeGrafter"/>
</dbReference>
<dbReference type="AlphaFoldDB" id="A0A9X6NII1"/>
<dbReference type="EMBL" id="MTYJ01000312">
    <property type="protein sequence ID" value="OWA53281.1"/>
    <property type="molecule type" value="Genomic_DNA"/>
</dbReference>
<evidence type="ECO:0000256" key="6">
    <source>
        <dbReference type="PROSITE-ProRule" id="PRU00221"/>
    </source>
</evidence>
<evidence type="ECO:0000256" key="3">
    <source>
        <dbReference type="ARBA" id="ARBA00022574"/>
    </source>
</evidence>
<keyword evidence="3 6" id="KW-0853">WD repeat</keyword>
<organism evidence="7 8">
    <name type="scientific">Hypsibius exemplaris</name>
    <name type="common">Freshwater tardigrade</name>
    <dbReference type="NCBI Taxonomy" id="2072580"/>
    <lineage>
        <taxon>Eukaryota</taxon>
        <taxon>Metazoa</taxon>
        <taxon>Ecdysozoa</taxon>
        <taxon>Tardigrada</taxon>
        <taxon>Eutardigrada</taxon>
        <taxon>Parachela</taxon>
        <taxon>Hypsibioidea</taxon>
        <taxon>Hypsibiidae</taxon>
        <taxon>Hypsibius</taxon>
    </lineage>
</organism>
<dbReference type="SMART" id="SM00320">
    <property type="entry name" value="WD40"/>
    <property type="match status" value="5"/>
</dbReference>
<evidence type="ECO:0000313" key="8">
    <source>
        <dbReference type="Proteomes" id="UP000192578"/>
    </source>
</evidence>
<dbReference type="InterPro" id="IPR036322">
    <property type="entry name" value="WD40_repeat_dom_sf"/>
</dbReference>
<dbReference type="OrthoDB" id="27537at2759"/>
<name>A0A9X6NII1_HYPEX</name>
<proteinExistence type="inferred from homology"/>
<dbReference type="InterPro" id="IPR037867">
    <property type="entry name" value="Swd2/WDR82"/>
</dbReference>
<evidence type="ECO:0000256" key="1">
    <source>
        <dbReference type="ARBA" id="ARBA00004123"/>
    </source>
</evidence>
<protein>
    <submittedName>
        <fullName evidence="7">WD repeat-containing protein 82</fullName>
    </submittedName>
</protein>
<dbReference type="Pfam" id="PF00400">
    <property type="entry name" value="WD40"/>
    <property type="match status" value="2"/>
</dbReference>
<dbReference type="PROSITE" id="PS50082">
    <property type="entry name" value="WD_REPEATS_2"/>
    <property type="match status" value="2"/>
</dbReference>
<feature type="repeat" description="WD" evidence="6">
    <location>
        <begin position="110"/>
        <end position="142"/>
    </location>
</feature>
<dbReference type="GO" id="GO:0003682">
    <property type="term" value="F:chromatin binding"/>
    <property type="evidence" value="ECO:0007669"/>
    <property type="project" value="TreeGrafter"/>
</dbReference>
<accession>A0A9X6NII1</accession>
<evidence type="ECO:0000256" key="5">
    <source>
        <dbReference type="ARBA" id="ARBA00023242"/>
    </source>
</evidence>
<keyword evidence="8" id="KW-1185">Reference proteome</keyword>
<evidence type="ECO:0000313" key="7">
    <source>
        <dbReference type="EMBL" id="OWA53281.1"/>
    </source>
</evidence>
<dbReference type="SUPFAM" id="SSF50978">
    <property type="entry name" value="WD40 repeat-like"/>
    <property type="match status" value="1"/>
</dbReference>
<comment type="caution">
    <text evidence="7">The sequence shown here is derived from an EMBL/GenBank/DDBJ whole genome shotgun (WGS) entry which is preliminary data.</text>
</comment>
<evidence type="ECO:0000256" key="4">
    <source>
        <dbReference type="ARBA" id="ARBA00022737"/>
    </source>
</evidence>
<comment type="similarity">
    <text evidence="2">Belongs to the WD repeat SWD2 family.</text>
</comment>
<dbReference type="Proteomes" id="UP000192578">
    <property type="component" value="Unassembled WGS sequence"/>
</dbReference>
<feature type="repeat" description="WD" evidence="6">
    <location>
        <begin position="24"/>
        <end position="65"/>
    </location>
</feature>
<dbReference type="PANTHER" id="PTHR19861:SF0">
    <property type="entry name" value="WD REPEAT-CONTAINING PROTEIN 82"/>
    <property type="match status" value="1"/>
</dbReference>
<dbReference type="InterPro" id="IPR001680">
    <property type="entry name" value="WD40_rpt"/>
</dbReference>
<dbReference type="PANTHER" id="PTHR19861">
    <property type="entry name" value="WD40 REPEAT PROTEIN SWD2"/>
    <property type="match status" value="1"/>
</dbReference>
<comment type="subcellular location">
    <subcellularLocation>
        <location evidence="1">Nucleus</location>
    </subcellularLocation>
</comment>
<dbReference type="Gene3D" id="2.130.10.10">
    <property type="entry name" value="YVTN repeat-like/Quinoprotein amine dehydrogenase"/>
    <property type="match status" value="1"/>
</dbReference>
<keyword evidence="4" id="KW-0677">Repeat</keyword>
<sequence>MADAKPPACLSEETIKSFRVAKVFRDNTDSINGMDFSPHGDVFVTSSVDESLTVYDVDKPGVKATVNSKKYGVENVTFTRNNNLVIHGSTKVDHTIRLLSLKDNKYLRYFPGHTEPVVTLGTHPTEDQFLSASLDGTVRLWDCNASAAWGSIPFGAGRPTAAYDPEGLIIAIGVGSEEIRLHDLRKIGAQPFNVLKTRIANSPPWSSIRFSPNGNYILISTAGNVCHLVDSFLGNVVWTFSGYNNQLNGKPYTIEPCFSPDAQYVFMGSTDSRVHVFNVTTGNKLCVFKSDHTGAIQYTKFNPKYCMFASTCTMSCFWIATVPAGLPLAAARS</sequence>
<keyword evidence="5" id="KW-0539">Nucleus</keyword>
<evidence type="ECO:0000256" key="2">
    <source>
        <dbReference type="ARBA" id="ARBA00005616"/>
    </source>
</evidence>
<dbReference type="InterPro" id="IPR015943">
    <property type="entry name" value="WD40/YVTN_repeat-like_dom_sf"/>
</dbReference>
<gene>
    <name evidence="7" type="ORF">BV898_17714</name>
</gene>
<dbReference type="PROSITE" id="PS50294">
    <property type="entry name" value="WD_REPEATS_REGION"/>
    <property type="match status" value="1"/>
</dbReference>